<keyword evidence="4" id="KW-0285">Flavoprotein</keyword>
<comment type="cofactor">
    <cofactor evidence="1">
        <name>FAD</name>
        <dbReference type="ChEBI" id="CHEBI:57692"/>
    </cofactor>
</comment>
<dbReference type="InterPro" id="IPR036188">
    <property type="entry name" value="FAD/NAD-bd_sf"/>
</dbReference>
<dbReference type="RefSeq" id="WP_344315738.1">
    <property type="nucleotide sequence ID" value="NZ_BAAAMK010000013.1"/>
</dbReference>
<comment type="caution">
    <text evidence="10">The sequence shown here is derived from an EMBL/GenBank/DDBJ whole genome shotgun (WGS) entry which is preliminary data.</text>
</comment>
<comment type="catalytic activity">
    <reaction evidence="8">
        <text>2 reduced [2Fe-2S]-[ferredoxin] + NADP(+) + H(+) = 2 oxidized [2Fe-2S]-[ferredoxin] + NADPH</text>
        <dbReference type="Rhea" id="RHEA:20125"/>
        <dbReference type="Rhea" id="RHEA-COMP:10000"/>
        <dbReference type="Rhea" id="RHEA-COMP:10001"/>
        <dbReference type="ChEBI" id="CHEBI:15378"/>
        <dbReference type="ChEBI" id="CHEBI:33737"/>
        <dbReference type="ChEBI" id="CHEBI:33738"/>
        <dbReference type="ChEBI" id="CHEBI:57783"/>
        <dbReference type="ChEBI" id="CHEBI:58349"/>
        <dbReference type="EC" id="1.18.1.2"/>
    </reaction>
</comment>
<evidence type="ECO:0000313" key="10">
    <source>
        <dbReference type="EMBL" id="GAA1967853.1"/>
    </source>
</evidence>
<evidence type="ECO:0000256" key="8">
    <source>
        <dbReference type="ARBA" id="ARBA00047776"/>
    </source>
</evidence>
<keyword evidence="6" id="KW-0521">NADP</keyword>
<protein>
    <recommendedName>
        <fullName evidence="3">ferredoxin--NADP(+) reductase</fullName>
        <ecNumber evidence="3">1.18.1.2</ecNumber>
    </recommendedName>
</protein>
<evidence type="ECO:0000256" key="1">
    <source>
        <dbReference type="ARBA" id="ARBA00001974"/>
    </source>
</evidence>
<evidence type="ECO:0000256" key="3">
    <source>
        <dbReference type="ARBA" id="ARBA00013223"/>
    </source>
</evidence>
<comment type="similarity">
    <text evidence="2">Belongs to the ferredoxin--NADP reductase type 1 family.</text>
</comment>
<dbReference type="InterPro" id="IPR023753">
    <property type="entry name" value="FAD/NAD-binding_dom"/>
</dbReference>
<evidence type="ECO:0000259" key="9">
    <source>
        <dbReference type="Pfam" id="PF07992"/>
    </source>
</evidence>
<name>A0ABP5CUE9_9MICO</name>
<dbReference type="EMBL" id="BAAAMK010000013">
    <property type="protein sequence ID" value="GAA1967853.1"/>
    <property type="molecule type" value="Genomic_DNA"/>
</dbReference>
<proteinExistence type="inferred from homology"/>
<evidence type="ECO:0000256" key="6">
    <source>
        <dbReference type="ARBA" id="ARBA00022857"/>
    </source>
</evidence>
<gene>
    <name evidence="10" type="ORF">GCM10009717_38500</name>
</gene>
<evidence type="ECO:0000256" key="2">
    <source>
        <dbReference type="ARBA" id="ARBA00008312"/>
    </source>
</evidence>
<evidence type="ECO:0000256" key="4">
    <source>
        <dbReference type="ARBA" id="ARBA00022630"/>
    </source>
</evidence>
<dbReference type="SUPFAM" id="SSF51971">
    <property type="entry name" value="Nucleotide-binding domain"/>
    <property type="match status" value="2"/>
</dbReference>
<dbReference type="EC" id="1.18.1.2" evidence="3"/>
<evidence type="ECO:0000256" key="5">
    <source>
        <dbReference type="ARBA" id="ARBA00022827"/>
    </source>
</evidence>
<dbReference type="PIRSF" id="PIRSF000362">
    <property type="entry name" value="FNR"/>
    <property type="match status" value="1"/>
</dbReference>
<keyword evidence="11" id="KW-1185">Reference proteome</keyword>
<dbReference type="PRINTS" id="PR00419">
    <property type="entry name" value="ADXRDTASE"/>
</dbReference>
<dbReference type="PANTHER" id="PTHR48467:SF1">
    <property type="entry name" value="GLUTAMATE SYNTHASE 1 [NADH], CHLOROPLASTIC-LIKE"/>
    <property type="match status" value="1"/>
</dbReference>
<reference evidence="11" key="1">
    <citation type="journal article" date="2019" name="Int. J. Syst. Evol. Microbiol.">
        <title>The Global Catalogue of Microorganisms (GCM) 10K type strain sequencing project: providing services to taxonomists for standard genome sequencing and annotation.</title>
        <authorList>
            <consortium name="The Broad Institute Genomics Platform"/>
            <consortium name="The Broad Institute Genome Sequencing Center for Infectious Disease"/>
            <person name="Wu L."/>
            <person name="Ma J."/>
        </authorList>
    </citation>
    <scope>NUCLEOTIDE SEQUENCE [LARGE SCALE GENOMIC DNA]</scope>
    <source>
        <strain evidence="11">JCM 13584</strain>
    </source>
</reference>
<accession>A0ABP5CUE9</accession>
<sequence>MSPTRVAVIGSGPSGAYTAQLLTEESESPVEVDVFDRLPTPFGLVRYGVAPDHPRIKSIITSFTDVFEETPGLRFLGNVEIGRDVSLDELRTHYDAVVFAHGAPHDRRLGIPGEDLGGISAVREFVSWYQGHPDQSVDAFLLEGGRRAVVVGVGNVALDAARMLVREVPDLRATDIPEHVVEAFAASTIDEVVVIGRRGPGYAKFTNKEFIELLEVESTDVLIDPADLEFDADQQAFVDADPAARRLVSTFQKAAERGSLGRAKTIRFLFDRTPVEFVGENGAVTGIRLARTSDPTVTETLDVDLALRSVGYLGKPLDGLPFDERSGTIPHLDSRVAEGDDVVPGVYVAGWIKRGPNGVVGTNRKCALETVTSILADVAARGGASTSTSAADVDVVLRERGVEVVDWAAWRAIEAAEIAAGAAVGRERIKLHRREDMLRAASPAPEYAGA</sequence>
<dbReference type="PANTHER" id="PTHR48467">
    <property type="entry name" value="GLUTAMATE SYNTHASE 1 [NADH], CHLOROPLASTIC-LIKE"/>
    <property type="match status" value="1"/>
</dbReference>
<dbReference type="Pfam" id="PF07992">
    <property type="entry name" value="Pyr_redox_2"/>
    <property type="match status" value="1"/>
</dbReference>
<dbReference type="Gene3D" id="3.50.50.60">
    <property type="entry name" value="FAD/NAD(P)-binding domain"/>
    <property type="match status" value="1"/>
</dbReference>
<feature type="domain" description="FAD/NAD(P)-binding" evidence="9">
    <location>
        <begin position="5"/>
        <end position="165"/>
    </location>
</feature>
<evidence type="ECO:0000313" key="11">
    <source>
        <dbReference type="Proteomes" id="UP001499954"/>
    </source>
</evidence>
<evidence type="ECO:0000256" key="7">
    <source>
        <dbReference type="ARBA" id="ARBA00023002"/>
    </source>
</evidence>
<dbReference type="InterPro" id="IPR055275">
    <property type="entry name" value="Ferredox_Rdtase"/>
</dbReference>
<organism evidence="10 11">
    <name type="scientific">Agromyces allii</name>
    <dbReference type="NCBI Taxonomy" id="393607"/>
    <lineage>
        <taxon>Bacteria</taxon>
        <taxon>Bacillati</taxon>
        <taxon>Actinomycetota</taxon>
        <taxon>Actinomycetes</taxon>
        <taxon>Micrococcales</taxon>
        <taxon>Microbacteriaceae</taxon>
        <taxon>Agromyces</taxon>
    </lineage>
</organism>
<dbReference type="Gene3D" id="3.40.50.720">
    <property type="entry name" value="NAD(P)-binding Rossmann-like Domain"/>
    <property type="match status" value="1"/>
</dbReference>
<dbReference type="Proteomes" id="UP001499954">
    <property type="component" value="Unassembled WGS sequence"/>
</dbReference>
<keyword evidence="7" id="KW-0560">Oxidoreductase</keyword>
<keyword evidence="5" id="KW-0274">FAD</keyword>
<dbReference type="InterPro" id="IPR021163">
    <property type="entry name" value="Ferredox_Rdtase_adrenod"/>
</dbReference>